<dbReference type="Proteomes" id="UP001642482">
    <property type="component" value="Unassembled WGS sequence"/>
</dbReference>
<feature type="domain" description="Peptidase M3A/M3B catalytic" evidence="8">
    <location>
        <begin position="230"/>
        <end position="682"/>
    </location>
</feature>
<name>A0ABP0CVJ5_9PEZI</name>
<keyword evidence="5 7" id="KW-0862">Zinc</keyword>
<comment type="cofactor">
    <cofactor evidence="7">
        <name>Zn(2+)</name>
        <dbReference type="ChEBI" id="CHEBI:29105"/>
    </cofactor>
    <text evidence="7">Binds 1 zinc ion.</text>
</comment>
<evidence type="ECO:0000256" key="2">
    <source>
        <dbReference type="ARBA" id="ARBA00022670"/>
    </source>
</evidence>
<sequence>MDVENYDRDFPQEAPMPFLFTATPDMIRRAANEAIDAYQSAVDKLINETLPETATFLSFLEPLGDADSVLVWANSILQVYELSSDAVVRKAVDEVDKLFGDLKAKTMMRHDLFSRVDAVYKNETWLNKPLSTEQTRFLATLHEQLIAHGAALPLGSPERQRLLSVHQRRNNIKDQFEDNLADHKPQQLWLTEDKCEGLPPSVWSSAPEGTTDETRGRRSIPLRAVVIENARHEHVRRQLFGIWAEPCRTNAPLFVETMKLNREAAKIVGFSHYVALVMQQQQRMAKTVEAVDSTLVSLLQKVQPLAEMAARQLLECKRAELANCADDGYEDDDSEHLYDWDVAYYQRQLAYERTGITPDEIKNYLPLEHVLDGVLDIVSELYGLSFQEILRQPNDNLAWHEDVRILSVRDKVEFDGGFVGHIYLDLFRREGKQRGIWCRDISRLTAVLVCDFVKPLDGTSHFLSHDQPVQFLHELGHAVHHVVSRTRYARFHGGSGTPVDFGETQGVLLEKLFHLNEAGIRRLTRHCSTDTPAPDRIIEAILTYQKVYRGPLFHLDQLIMAKFDLDSHLSPAADPNELFHSLRSTYCQRCTRVDRPAIPAQHDYTKNGRLFTEYAAGHYAYCWADIYASDIFDSFWKSKTDTSQGYHYRKTVLQKGGSIDGTKLFHEYLGREVQVNAMYNNIRSSVLR</sequence>
<evidence type="ECO:0000259" key="8">
    <source>
        <dbReference type="Pfam" id="PF01432"/>
    </source>
</evidence>
<evidence type="ECO:0000256" key="3">
    <source>
        <dbReference type="ARBA" id="ARBA00022723"/>
    </source>
</evidence>
<dbReference type="EC" id="3.4.24.37" evidence="9"/>
<dbReference type="Pfam" id="PF01432">
    <property type="entry name" value="Peptidase_M3"/>
    <property type="match status" value="1"/>
</dbReference>
<keyword evidence="4 7" id="KW-0378">Hydrolase</keyword>
<organism evidence="9 10">
    <name type="scientific">Sporothrix eucalyptigena</name>
    <dbReference type="NCBI Taxonomy" id="1812306"/>
    <lineage>
        <taxon>Eukaryota</taxon>
        <taxon>Fungi</taxon>
        <taxon>Dikarya</taxon>
        <taxon>Ascomycota</taxon>
        <taxon>Pezizomycotina</taxon>
        <taxon>Sordariomycetes</taxon>
        <taxon>Sordariomycetidae</taxon>
        <taxon>Ophiostomatales</taxon>
        <taxon>Ophiostomataceae</taxon>
        <taxon>Sporothrix</taxon>
    </lineage>
</organism>
<dbReference type="PANTHER" id="PTHR11804">
    <property type="entry name" value="PROTEASE M3 THIMET OLIGOPEPTIDASE-RELATED"/>
    <property type="match status" value="1"/>
</dbReference>
<gene>
    <name evidence="9" type="primary">PRD1_2</name>
    <name evidence="9" type="ORF">SEUCBS140593_009448</name>
</gene>
<evidence type="ECO:0000313" key="10">
    <source>
        <dbReference type="Proteomes" id="UP001642482"/>
    </source>
</evidence>
<reference evidence="9 10" key="1">
    <citation type="submission" date="2024-01" db="EMBL/GenBank/DDBJ databases">
        <authorList>
            <person name="Allen C."/>
            <person name="Tagirdzhanova G."/>
        </authorList>
    </citation>
    <scope>NUCLEOTIDE SEQUENCE [LARGE SCALE GENOMIC DNA]</scope>
</reference>
<proteinExistence type="inferred from homology"/>
<comment type="caution">
    <text evidence="9">The sequence shown here is derived from an EMBL/GenBank/DDBJ whole genome shotgun (WGS) entry which is preliminary data.</text>
</comment>
<dbReference type="Gene3D" id="3.40.390.10">
    <property type="entry name" value="Collagenase (Catalytic Domain)"/>
    <property type="match status" value="1"/>
</dbReference>
<protein>
    <submittedName>
        <fullName evidence="9">Metalloendopeptidase</fullName>
        <ecNumber evidence="9">3.4.24.37</ecNumber>
    </submittedName>
</protein>
<dbReference type="InterPro" id="IPR024080">
    <property type="entry name" value="Neurolysin/TOP_N"/>
</dbReference>
<evidence type="ECO:0000256" key="1">
    <source>
        <dbReference type="ARBA" id="ARBA00006040"/>
    </source>
</evidence>
<dbReference type="SUPFAM" id="SSF55486">
    <property type="entry name" value="Metalloproteases ('zincins'), catalytic domain"/>
    <property type="match status" value="1"/>
</dbReference>
<evidence type="ECO:0000256" key="4">
    <source>
        <dbReference type="ARBA" id="ARBA00022801"/>
    </source>
</evidence>
<dbReference type="InterPro" id="IPR024077">
    <property type="entry name" value="Neurolysin/TOP_dom2"/>
</dbReference>
<dbReference type="InterPro" id="IPR045090">
    <property type="entry name" value="Pept_M3A_M3B"/>
</dbReference>
<keyword evidence="3 7" id="KW-0479">Metal-binding</keyword>
<keyword evidence="2 7" id="KW-0645">Protease</keyword>
<dbReference type="Gene3D" id="1.10.1370.10">
    <property type="entry name" value="Neurolysin, domain 3"/>
    <property type="match status" value="1"/>
</dbReference>
<keyword evidence="6 7" id="KW-0482">Metalloprotease</keyword>
<dbReference type="EMBL" id="CAWUHD010000155">
    <property type="protein sequence ID" value="CAK7235931.1"/>
    <property type="molecule type" value="Genomic_DNA"/>
</dbReference>
<dbReference type="PANTHER" id="PTHR11804:SF84">
    <property type="entry name" value="SACCHAROLYSIN"/>
    <property type="match status" value="1"/>
</dbReference>
<dbReference type="Gene3D" id="1.20.1050.40">
    <property type="entry name" value="Endopeptidase. Chain P, domain 1"/>
    <property type="match status" value="1"/>
</dbReference>
<dbReference type="GO" id="GO:0004222">
    <property type="term" value="F:metalloendopeptidase activity"/>
    <property type="evidence" value="ECO:0007669"/>
    <property type="project" value="UniProtKB-EC"/>
</dbReference>
<evidence type="ECO:0000256" key="6">
    <source>
        <dbReference type="ARBA" id="ARBA00023049"/>
    </source>
</evidence>
<evidence type="ECO:0000313" key="9">
    <source>
        <dbReference type="EMBL" id="CAK7235931.1"/>
    </source>
</evidence>
<keyword evidence="10" id="KW-1185">Reference proteome</keyword>
<dbReference type="InterPro" id="IPR024079">
    <property type="entry name" value="MetalloPept_cat_dom_sf"/>
</dbReference>
<evidence type="ECO:0000256" key="7">
    <source>
        <dbReference type="RuleBase" id="RU003435"/>
    </source>
</evidence>
<accession>A0ABP0CVJ5</accession>
<comment type="similarity">
    <text evidence="1 7">Belongs to the peptidase M3 family.</text>
</comment>
<dbReference type="InterPro" id="IPR001567">
    <property type="entry name" value="Pept_M3A_M3B_dom"/>
</dbReference>
<evidence type="ECO:0000256" key="5">
    <source>
        <dbReference type="ARBA" id="ARBA00022833"/>
    </source>
</evidence>